<evidence type="ECO:0000256" key="6">
    <source>
        <dbReference type="SAM" id="Phobius"/>
    </source>
</evidence>
<feature type="transmembrane region" description="Helical" evidence="6">
    <location>
        <begin position="174"/>
        <end position="194"/>
    </location>
</feature>
<feature type="transmembrane region" description="Helical" evidence="6">
    <location>
        <begin position="119"/>
        <end position="142"/>
    </location>
</feature>
<evidence type="ECO:0000256" key="2">
    <source>
        <dbReference type="ARBA" id="ARBA00022475"/>
    </source>
</evidence>
<evidence type="ECO:0000256" key="1">
    <source>
        <dbReference type="ARBA" id="ARBA00004651"/>
    </source>
</evidence>
<feature type="transmembrane region" description="Helical" evidence="6">
    <location>
        <begin position="93"/>
        <end position="112"/>
    </location>
</feature>
<dbReference type="PANTHER" id="PTHR30482">
    <property type="entry name" value="HIGH-AFFINITY BRANCHED-CHAIN AMINO ACID TRANSPORT SYSTEM PERMEASE"/>
    <property type="match status" value="1"/>
</dbReference>
<comment type="caution">
    <text evidence="7">The sequence shown here is derived from an EMBL/GenBank/DDBJ whole genome shotgun (WGS) entry which is preliminary data.</text>
</comment>
<reference evidence="7" key="1">
    <citation type="journal article" date="2020" name="mSystems">
        <title>Genome- and Community-Level Interaction Insights into Carbon Utilization and Element Cycling Functions of Hydrothermarchaeota in Hydrothermal Sediment.</title>
        <authorList>
            <person name="Zhou Z."/>
            <person name="Liu Y."/>
            <person name="Xu W."/>
            <person name="Pan J."/>
            <person name="Luo Z.H."/>
            <person name="Li M."/>
        </authorList>
    </citation>
    <scope>NUCLEOTIDE SEQUENCE [LARGE SCALE GENOMIC DNA]</scope>
    <source>
        <strain evidence="7">SpSt-1056</strain>
    </source>
</reference>
<feature type="transmembrane region" description="Helical" evidence="6">
    <location>
        <begin position="224"/>
        <end position="244"/>
    </location>
</feature>
<feature type="transmembrane region" description="Helical" evidence="6">
    <location>
        <begin position="264"/>
        <end position="286"/>
    </location>
</feature>
<dbReference type="GO" id="GO:0015658">
    <property type="term" value="F:branched-chain amino acid transmembrane transporter activity"/>
    <property type="evidence" value="ECO:0007669"/>
    <property type="project" value="InterPro"/>
</dbReference>
<evidence type="ECO:0000256" key="3">
    <source>
        <dbReference type="ARBA" id="ARBA00022692"/>
    </source>
</evidence>
<evidence type="ECO:0000256" key="5">
    <source>
        <dbReference type="ARBA" id="ARBA00023136"/>
    </source>
</evidence>
<dbReference type="CDD" id="cd06581">
    <property type="entry name" value="TM_PBP1_LivM_like"/>
    <property type="match status" value="1"/>
</dbReference>
<dbReference type="Pfam" id="PF02653">
    <property type="entry name" value="BPD_transp_2"/>
    <property type="match status" value="1"/>
</dbReference>
<dbReference type="AlphaFoldDB" id="A0A7C5L690"/>
<keyword evidence="5 6" id="KW-0472">Membrane</keyword>
<dbReference type="GO" id="GO:0005886">
    <property type="term" value="C:plasma membrane"/>
    <property type="evidence" value="ECO:0007669"/>
    <property type="project" value="UniProtKB-SubCell"/>
</dbReference>
<keyword evidence="3 6" id="KW-0812">Transmembrane</keyword>
<gene>
    <name evidence="7" type="ORF">ENM11_00260</name>
</gene>
<keyword evidence="2" id="KW-1003">Cell membrane</keyword>
<proteinExistence type="predicted"/>
<sequence length="348" mass="38133">MSRVFSRLTSFGGTPFLIVFLAAAPLLAEAGLLTDFHVNLLNYAMVFGIAGTALALLLGQTGLLSFGHAAYFAVGAYALAMSHRYLGVDSLEILLLIAVAASFVVSAFFGLIATRFTKIFFSIITLALTQVIWASTLKAYWITGGSDGIRVPAMSIFGIPFREIMSRPEYLFSVFYYFSLLVFIISVAVLWLVVNSPFGRILQAIRDNEVRAEFVGIRIKRYRWYSFIVSGTFTGLAGALFAVLNGHVTPEIADWVFSGDIVFLTILGGFRVFDGPLIGSIVFMFVRQYAMSYTIYWRLVLGVVLIALVLGFSKGIMGTIYDLVGRTFKTRTGIPTPSPTAKVGERTG</sequence>
<dbReference type="InterPro" id="IPR043428">
    <property type="entry name" value="LivM-like"/>
</dbReference>
<accession>A0A7C5L690</accession>
<dbReference type="PANTHER" id="PTHR30482:SF17">
    <property type="entry name" value="ABC TRANSPORTER ATP-BINDING PROTEIN"/>
    <property type="match status" value="1"/>
</dbReference>
<feature type="transmembrane region" description="Helical" evidence="6">
    <location>
        <begin position="70"/>
        <end position="87"/>
    </location>
</feature>
<keyword evidence="4 6" id="KW-1133">Transmembrane helix</keyword>
<feature type="transmembrane region" description="Helical" evidence="6">
    <location>
        <begin position="295"/>
        <end position="313"/>
    </location>
</feature>
<feature type="transmembrane region" description="Helical" evidence="6">
    <location>
        <begin position="40"/>
        <end position="58"/>
    </location>
</feature>
<evidence type="ECO:0000313" key="7">
    <source>
        <dbReference type="EMBL" id="HHK67577.1"/>
    </source>
</evidence>
<evidence type="ECO:0000256" key="4">
    <source>
        <dbReference type="ARBA" id="ARBA00022989"/>
    </source>
</evidence>
<comment type="subcellular location">
    <subcellularLocation>
        <location evidence="1">Cell membrane</location>
        <topology evidence="1">Multi-pass membrane protein</topology>
    </subcellularLocation>
</comment>
<organism evidence="7">
    <name type="scientific">Caldiarchaeum subterraneum</name>
    <dbReference type="NCBI Taxonomy" id="311458"/>
    <lineage>
        <taxon>Archaea</taxon>
        <taxon>Nitrososphaerota</taxon>
        <taxon>Candidatus Caldarchaeales</taxon>
        <taxon>Candidatus Caldarchaeaceae</taxon>
        <taxon>Candidatus Caldarchaeum</taxon>
    </lineage>
</organism>
<name>A0A7C5L690_CALS0</name>
<dbReference type="EMBL" id="DRWN01000004">
    <property type="protein sequence ID" value="HHK67577.1"/>
    <property type="molecule type" value="Genomic_DNA"/>
</dbReference>
<protein>
    <submittedName>
        <fullName evidence="7">Branched-chain amino acid ABC transporter permease</fullName>
    </submittedName>
</protein>
<dbReference type="InterPro" id="IPR001851">
    <property type="entry name" value="ABC_transp_permease"/>
</dbReference>